<name>Q01ZR2_SOLUE</name>
<protein>
    <submittedName>
        <fullName evidence="3">4Fe-4S ferredoxin, iron-sulfur binding domain protein</fullName>
    </submittedName>
</protein>
<accession>Q01ZR2</accession>
<feature type="region of interest" description="Disordered" evidence="1">
    <location>
        <begin position="1"/>
        <end position="20"/>
    </location>
</feature>
<dbReference type="STRING" id="234267.Acid_3885"/>
<feature type="domain" description="4Fe-4S ferredoxin-type" evidence="2">
    <location>
        <begin position="64"/>
        <end position="88"/>
    </location>
</feature>
<feature type="domain" description="4Fe-4S ferredoxin-type" evidence="2">
    <location>
        <begin position="24"/>
        <end position="57"/>
    </location>
</feature>
<proteinExistence type="predicted"/>
<evidence type="ECO:0000256" key="1">
    <source>
        <dbReference type="SAM" id="MobiDB-lite"/>
    </source>
</evidence>
<dbReference type="InParanoid" id="Q01ZR2"/>
<dbReference type="eggNOG" id="COG1245">
    <property type="taxonomic scope" value="Bacteria"/>
</dbReference>
<dbReference type="EMBL" id="CP000473">
    <property type="protein sequence ID" value="ABJ84853.1"/>
    <property type="molecule type" value="Genomic_DNA"/>
</dbReference>
<dbReference type="Gene3D" id="3.30.70.20">
    <property type="match status" value="1"/>
</dbReference>
<gene>
    <name evidence="3" type="ordered locus">Acid_3885</name>
</gene>
<evidence type="ECO:0000259" key="2">
    <source>
        <dbReference type="PROSITE" id="PS51379"/>
    </source>
</evidence>
<dbReference type="SUPFAM" id="SSF54862">
    <property type="entry name" value="4Fe-4S ferredoxins"/>
    <property type="match status" value="1"/>
</dbReference>
<organism evidence="3">
    <name type="scientific">Solibacter usitatus (strain Ellin6076)</name>
    <dbReference type="NCBI Taxonomy" id="234267"/>
    <lineage>
        <taxon>Bacteria</taxon>
        <taxon>Pseudomonadati</taxon>
        <taxon>Acidobacteriota</taxon>
        <taxon>Terriglobia</taxon>
        <taxon>Bryobacterales</taxon>
        <taxon>Solibacteraceae</taxon>
        <taxon>Candidatus Solibacter</taxon>
    </lineage>
</organism>
<dbReference type="KEGG" id="sus:Acid_3885"/>
<reference evidence="3" key="1">
    <citation type="submission" date="2006-10" db="EMBL/GenBank/DDBJ databases">
        <title>Complete sequence of Solibacter usitatus Ellin6076.</title>
        <authorList>
            <consortium name="US DOE Joint Genome Institute"/>
            <person name="Copeland A."/>
            <person name="Lucas S."/>
            <person name="Lapidus A."/>
            <person name="Barry K."/>
            <person name="Detter J.C."/>
            <person name="Glavina del Rio T."/>
            <person name="Hammon N."/>
            <person name="Israni S."/>
            <person name="Dalin E."/>
            <person name="Tice H."/>
            <person name="Pitluck S."/>
            <person name="Thompson L.S."/>
            <person name="Brettin T."/>
            <person name="Bruce D."/>
            <person name="Han C."/>
            <person name="Tapia R."/>
            <person name="Gilna P."/>
            <person name="Schmutz J."/>
            <person name="Larimer F."/>
            <person name="Land M."/>
            <person name="Hauser L."/>
            <person name="Kyrpides N."/>
            <person name="Mikhailova N."/>
            <person name="Janssen P.H."/>
            <person name="Kuske C.R."/>
            <person name="Richardson P."/>
        </authorList>
    </citation>
    <scope>NUCLEOTIDE SEQUENCE</scope>
    <source>
        <strain evidence="3">Ellin6076</strain>
    </source>
</reference>
<sequence>MSTAVVKMEPKSEGIATPRKKRPKELAVITECCTGCAGSPACVPYCPVADCMYWVPDEDHPPFGHIEVDPTLCIGCKKCVSKGPDGAFLDGCPWDAIEMVAIEEVEAMIGMKMPV</sequence>
<dbReference type="HOGENOM" id="CLU_2194145_0_0_0"/>
<dbReference type="PROSITE" id="PS51379">
    <property type="entry name" value="4FE4S_FER_2"/>
    <property type="match status" value="2"/>
</dbReference>
<dbReference type="AlphaFoldDB" id="Q01ZR2"/>
<evidence type="ECO:0000313" key="3">
    <source>
        <dbReference type="EMBL" id="ABJ84853.1"/>
    </source>
</evidence>
<dbReference type="InterPro" id="IPR017896">
    <property type="entry name" value="4Fe4S_Fe-S-bd"/>
</dbReference>